<evidence type="ECO:0000313" key="11">
    <source>
        <dbReference type="Proteomes" id="UP001209540"/>
    </source>
</evidence>
<keyword evidence="5 8" id="KW-0812">Transmembrane</keyword>
<evidence type="ECO:0000256" key="8">
    <source>
        <dbReference type="RuleBase" id="RU368066"/>
    </source>
</evidence>
<evidence type="ECO:0000256" key="4">
    <source>
        <dbReference type="ARBA" id="ARBA00015388"/>
    </source>
</evidence>
<keyword evidence="6 8" id="KW-1133">Transmembrane helix</keyword>
<evidence type="ECO:0000256" key="2">
    <source>
        <dbReference type="ARBA" id="ARBA00004141"/>
    </source>
</evidence>
<reference evidence="10" key="2">
    <citation type="submission" date="2023-02" db="EMBL/GenBank/DDBJ databases">
        <authorList>
            <consortium name="DOE Joint Genome Institute"/>
            <person name="Mondo S.J."/>
            <person name="Chang Y."/>
            <person name="Wang Y."/>
            <person name="Ahrendt S."/>
            <person name="Andreopoulos W."/>
            <person name="Barry K."/>
            <person name="Beard J."/>
            <person name="Benny G.L."/>
            <person name="Blankenship S."/>
            <person name="Bonito G."/>
            <person name="Cuomo C."/>
            <person name="Desiro A."/>
            <person name="Gervers K.A."/>
            <person name="Hundley H."/>
            <person name="Kuo A."/>
            <person name="LaButti K."/>
            <person name="Lang B.F."/>
            <person name="Lipzen A."/>
            <person name="O'Donnell K."/>
            <person name="Pangilinan J."/>
            <person name="Reynolds N."/>
            <person name="Sandor L."/>
            <person name="Smith M.W."/>
            <person name="Tsang A."/>
            <person name="Grigoriev I.V."/>
            <person name="Stajich J.E."/>
            <person name="Spatafora J.W."/>
        </authorList>
    </citation>
    <scope>NUCLEOTIDE SEQUENCE</scope>
    <source>
        <strain evidence="10">RSA 2281</strain>
    </source>
</reference>
<keyword evidence="7 8" id="KW-0472">Membrane</keyword>
<evidence type="ECO:0000256" key="9">
    <source>
        <dbReference type="SAM" id="MobiDB-lite"/>
    </source>
</evidence>
<feature type="transmembrane region" description="Helical" evidence="8">
    <location>
        <begin position="276"/>
        <end position="292"/>
    </location>
</feature>
<comment type="subcellular location">
    <subcellularLocation>
        <location evidence="8">Cell membrane</location>
        <topology evidence="8">Multi-pass membrane protein</topology>
    </subcellularLocation>
    <subcellularLocation>
        <location evidence="2">Membrane</location>
        <topology evidence="2">Multi-pass membrane protein</topology>
    </subcellularLocation>
</comment>
<name>A0AAD5JVP1_9FUNG</name>
<sequence length="533" mass="59533">MQQYSKEGGEQNSAFYPPPPPPQPHQNYPTAPTYNYNNYATPPPQPDQQPYYHGEETEKAVRPSSGWKDIWALILWLLNLGAFIGVSVLALRTYNSNSSTFGSVNSSTQYSGAVFGTGAFQIFGLAAVVGFGISFLYLLLANAFPRFMIIATFIGSIIVYFGVTIYYFTQHYYSAAIVFLIFSCLYLLAFWWWRSRIPFATVMLETVCSICRRHPSSIVAGLISLIIQTAFSIWFSLVVVGAYQTWFSTTSNNARINLAMVFIVFSYYWTSQVISYVTHVTLSGLYATVYFLNDQVRHPILGSFKRAVTTSFGSICFGSLLIAIVNMIRYFLQILQNNTDNPILSFLVCIVQCIVGCFQGIFEWFTHYAFSGVAIFGEAFIPSARRTWNLMKDRGIDAMVNDSLIGNVLFMGKVIDRFPARHSECYFSTKLPKMSHNIIVGGLLVGVLSSLLGFIYLKAAQPAYNQTGGMTPIVVMVCFLIGSSMFSSIATVISSGVATTFVCLAEDPDALRRTRPELFEKIRETYPRVVQGV</sequence>
<comment type="function">
    <text evidence="1 8">Probably involved in transport through the plasma membrane.</text>
</comment>
<comment type="caution">
    <text evidence="10">The sequence shown here is derived from an EMBL/GenBank/DDBJ whole genome shotgun (WGS) entry which is preliminary data.</text>
</comment>
<evidence type="ECO:0000256" key="5">
    <source>
        <dbReference type="ARBA" id="ARBA00022692"/>
    </source>
</evidence>
<evidence type="ECO:0000256" key="3">
    <source>
        <dbReference type="ARBA" id="ARBA00007168"/>
    </source>
</evidence>
<feature type="transmembrane region" description="Helical" evidence="8">
    <location>
        <begin position="222"/>
        <end position="246"/>
    </location>
</feature>
<feature type="transmembrane region" description="Helical" evidence="8">
    <location>
        <begin position="312"/>
        <end position="332"/>
    </location>
</feature>
<protein>
    <recommendedName>
        <fullName evidence="4 8">Protein PNS1</fullName>
    </recommendedName>
</protein>
<dbReference type="GO" id="GO:0005886">
    <property type="term" value="C:plasma membrane"/>
    <property type="evidence" value="ECO:0007669"/>
    <property type="project" value="UniProtKB-SubCell"/>
</dbReference>
<gene>
    <name evidence="10" type="ORF">BDA99DRAFT_561910</name>
</gene>
<organism evidence="10 11">
    <name type="scientific">Phascolomyces articulosus</name>
    <dbReference type="NCBI Taxonomy" id="60185"/>
    <lineage>
        <taxon>Eukaryota</taxon>
        <taxon>Fungi</taxon>
        <taxon>Fungi incertae sedis</taxon>
        <taxon>Mucoromycota</taxon>
        <taxon>Mucoromycotina</taxon>
        <taxon>Mucoromycetes</taxon>
        <taxon>Mucorales</taxon>
        <taxon>Lichtheimiaceae</taxon>
        <taxon>Phascolomyces</taxon>
    </lineage>
</organism>
<evidence type="ECO:0000256" key="7">
    <source>
        <dbReference type="ARBA" id="ARBA00023136"/>
    </source>
</evidence>
<feature type="transmembrane region" description="Helical" evidence="8">
    <location>
        <begin position="70"/>
        <end position="94"/>
    </location>
</feature>
<feature type="region of interest" description="Disordered" evidence="9">
    <location>
        <begin position="1"/>
        <end position="57"/>
    </location>
</feature>
<dbReference type="AlphaFoldDB" id="A0AAD5JVP1"/>
<evidence type="ECO:0000256" key="6">
    <source>
        <dbReference type="ARBA" id="ARBA00022989"/>
    </source>
</evidence>
<dbReference type="Proteomes" id="UP001209540">
    <property type="component" value="Unassembled WGS sequence"/>
</dbReference>
<feature type="compositionally biased region" description="Low complexity" evidence="9">
    <location>
        <begin position="26"/>
        <end position="40"/>
    </location>
</feature>
<evidence type="ECO:0000256" key="1">
    <source>
        <dbReference type="ARBA" id="ARBA00002957"/>
    </source>
</evidence>
<feature type="transmembrane region" description="Helical" evidence="8">
    <location>
        <begin position="114"/>
        <end position="140"/>
    </location>
</feature>
<proteinExistence type="inferred from homology"/>
<evidence type="ECO:0000313" key="10">
    <source>
        <dbReference type="EMBL" id="KAI9256456.1"/>
    </source>
</evidence>
<accession>A0AAD5JVP1</accession>
<comment type="similarity">
    <text evidence="3 8">Belongs to the CTL (choline transporter-like) family.</text>
</comment>
<feature type="transmembrane region" description="Helical" evidence="8">
    <location>
        <begin position="147"/>
        <end position="167"/>
    </location>
</feature>
<feature type="transmembrane region" description="Helical" evidence="8">
    <location>
        <begin position="473"/>
        <end position="505"/>
    </location>
</feature>
<feature type="compositionally biased region" description="Polar residues" evidence="9">
    <location>
        <begin position="1"/>
        <end position="14"/>
    </location>
</feature>
<keyword evidence="11" id="KW-1185">Reference proteome</keyword>
<reference evidence="10" key="1">
    <citation type="journal article" date="2022" name="IScience">
        <title>Evolution of zygomycete secretomes and the origins of terrestrial fungal ecologies.</title>
        <authorList>
            <person name="Chang Y."/>
            <person name="Wang Y."/>
            <person name="Mondo S."/>
            <person name="Ahrendt S."/>
            <person name="Andreopoulos W."/>
            <person name="Barry K."/>
            <person name="Beard J."/>
            <person name="Benny G.L."/>
            <person name="Blankenship S."/>
            <person name="Bonito G."/>
            <person name="Cuomo C."/>
            <person name="Desiro A."/>
            <person name="Gervers K.A."/>
            <person name="Hundley H."/>
            <person name="Kuo A."/>
            <person name="LaButti K."/>
            <person name="Lang B.F."/>
            <person name="Lipzen A."/>
            <person name="O'Donnell K."/>
            <person name="Pangilinan J."/>
            <person name="Reynolds N."/>
            <person name="Sandor L."/>
            <person name="Smith M.E."/>
            <person name="Tsang A."/>
            <person name="Grigoriev I.V."/>
            <person name="Stajich J.E."/>
            <person name="Spatafora J.W."/>
        </authorList>
    </citation>
    <scope>NUCLEOTIDE SEQUENCE</scope>
    <source>
        <strain evidence="10">RSA 2281</strain>
    </source>
</reference>
<dbReference type="PANTHER" id="PTHR12385">
    <property type="entry name" value="CHOLINE TRANSPORTER-LIKE (SLC FAMILY 44)"/>
    <property type="match status" value="1"/>
</dbReference>
<dbReference type="Pfam" id="PF04515">
    <property type="entry name" value="Choline_transpo"/>
    <property type="match status" value="1"/>
</dbReference>
<dbReference type="GO" id="GO:0022857">
    <property type="term" value="F:transmembrane transporter activity"/>
    <property type="evidence" value="ECO:0007669"/>
    <property type="project" value="UniProtKB-UniRule"/>
</dbReference>
<feature type="transmembrane region" description="Helical" evidence="8">
    <location>
        <begin position="344"/>
        <end position="362"/>
    </location>
</feature>
<feature type="transmembrane region" description="Helical" evidence="8">
    <location>
        <begin position="173"/>
        <end position="193"/>
    </location>
</feature>
<feature type="transmembrane region" description="Helical" evidence="8">
    <location>
        <begin position="438"/>
        <end position="457"/>
    </location>
</feature>
<dbReference type="PANTHER" id="PTHR12385:SF4">
    <property type="entry name" value="PROTEIN PNS1"/>
    <property type="match status" value="1"/>
</dbReference>
<dbReference type="InterPro" id="IPR007603">
    <property type="entry name" value="Choline_transptr-like"/>
</dbReference>
<dbReference type="EMBL" id="JAIXMP010000021">
    <property type="protein sequence ID" value="KAI9256456.1"/>
    <property type="molecule type" value="Genomic_DNA"/>
</dbReference>